<dbReference type="InterPro" id="IPR036236">
    <property type="entry name" value="Znf_C2H2_sf"/>
</dbReference>
<keyword evidence="9" id="KW-1185">Reference proteome</keyword>
<dbReference type="InterPro" id="IPR013087">
    <property type="entry name" value="Znf_C2H2_type"/>
</dbReference>
<feature type="domain" description="C2H2-type" evidence="8">
    <location>
        <begin position="278"/>
        <end position="300"/>
    </location>
</feature>
<evidence type="ECO:0000256" key="2">
    <source>
        <dbReference type="ARBA" id="ARBA00022737"/>
    </source>
</evidence>
<keyword evidence="3 6" id="KW-0863">Zinc-finger</keyword>
<dbReference type="SUPFAM" id="SSF57667">
    <property type="entry name" value="beta-beta-alpha zinc fingers"/>
    <property type="match status" value="4"/>
</dbReference>
<dbReference type="GeneID" id="105848725"/>
<keyword evidence="2" id="KW-0677">Repeat</keyword>
<dbReference type="Gene3D" id="3.30.160.60">
    <property type="entry name" value="Classic Zinc Finger"/>
    <property type="match status" value="6"/>
</dbReference>
<feature type="domain" description="C2H2-type" evidence="8">
    <location>
        <begin position="336"/>
        <end position="363"/>
    </location>
</feature>
<feature type="region of interest" description="Disordered" evidence="7">
    <location>
        <begin position="507"/>
        <end position="547"/>
    </location>
</feature>
<feature type="region of interest" description="Disordered" evidence="7">
    <location>
        <begin position="75"/>
        <end position="115"/>
    </location>
</feature>
<gene>
    <name evidence="10" type="primary">LOC105848725</name>
</gene>
<feature type="domain" description="C2H2-type" evidence="8">
    <location>
        <begin position="308"/>
        <end position="335"/>
    </location>
</feature>
<organism evidence="9 10">
    <name type="scientific">Hydra vulgaris</name>
    <name type="common">Hydra</name>
    <name type="synonym">Hydra attenuata</name>
    <dbReference type="NCBI Taxonomy" id="6087"/>
    <lineage>
        <taxon>Eukaryota</taxon>
        <taxon>Metazoa</taxon>
        <taxon>Cnidaria</taxon>
        <taxon>Hydrozoa</taxon>
        <taxon>Hydroidolina</taxon>
        <taxon>Anthoathecata</taxon>
        <taxon>Aplanulata</taxon>
        <taxon>Hydridae</taxon>
        <taxon>Hydra</taxon>
    </lineage>
</organism>
<evidence type="ECO:0000313" key="10">
    <source>
        <dbReference type="RefSeq" id="XP_065661884.1"/>
    </source>
</evidence>
<evidence type="ECO:0000256" key="5">
    <source>
        <dbReference type="ARBA" id="ARBA00023242"/>
    </source>
</evidence>
<evidence type="ECO:0000313" key="9">
    <source>
        <dbReference type="Proteomes" id="UP001652625"/>
    </source>
</evidence>
<dbReference type="Pfam" id="PF00096">
    <property type="entry name" value="zf-C2H2"/>
    <property type="match status" value="5"/>
</dbReference>
<sequence>MVHKYQTEYDIDTSFLRTQIQNERSRHVQWKDLYFKMRAELVDLKKKIRVKKDMSNVEFMWMHPSHQLKAECKGCNEERERTSSQSGMQLSEREQTLSQSGIQLSEKDGSLTRPPSASQVFLMESLKDAIVDTSHICNRTTTPSDFKDPSRSSIIHFSKVHKPNELKMESRIKSTFAHSQKPYLQKSFNSEYGGNLSQETPNLPFKPLPDCFKCYICGIYSDSEQQLHYHMEQHNERTFPLSMNIVENENQESFTCSECMKELQNEDDYKNHLLVHMFKCKICSQTFDNDVTFLNHVKTHGEPVDTPYICFICGKQFSHVANLSNHLLYHPDEKSYACEECSKKYSKKSHLTRHMSVHNKCRPYLCLVCGKGFAYRTHLRRHEIVHSEARPHQCSVCQQSFSRKSSLSRHYFIHTTEKPFVCPVCQKGFNRKGRLRNHIKIHIRKGHTQLNDYVIERRPISKEFIESVNNIDNLKPSVESPNLYPGVIQSKATISYQPESLNLKEISKDGIVDSSSSDTENDRESELSEEMAFPGPSKNDTESVKLS</sequence>
<keyword evidence="1" id="KW-0479">Metal-binding</keyword>
<dbReference type="SMART" id="SM00355">
    <property type="entry name" value="ZnF_C2H2"/>
    <property type="match status" value="8"/>
</dbReference>
<dbReference type="PROSITE" id="PS00028">
    <property type="entry name" value="ZINC_FINGER_C2H2_1"/>
    <property type="match status" value="7"/>
</dbReference>
<evidence type="ECO:0000256" key="1">
    <source>
        <dbReference type="ARBA" id="ARBA00022723"/>
    </source>
</evidence>
<reference evidence="10" key="1">
    <citation type="submission" date="2025-08" db="UniProtKB">
        <authorList>
            <consortium name="RefSeq"/>
        </authorList>
    </citation>
    <scope>IDENTIFICATION</scope>
</reference>
<dbReference type="Proteomes" id="UP001652625">
    <property type="component" value="Chromosome 09"/>
</dbReference>
<feature type="domain" description="C2H2-type" evidence="8">
    <location>
        <begin position="392"/>
        <end position="419"/>
    </location>
</feature>
<dbReference type="RefSeq" id="XP_065661884.1">
    <property type="nucleotide sequence ID" value="XM_065805812.1"/>
</dbReference>
<dbReference type="PANTHER" id="PTHR24388:SF53">
    <property type="entry name" value="CHORION TRANSCRIPTION FACTOR CF2-RELATED"/>
    <property type="match status" value="1"/>
</dbReference>
<feature type="domain" description="C2H2-type" evidence="8">
    <location>
        <begin position="254"/>
        <end position="276"/>
    </location>
</feature>
<evidence type="ECO:0000256" key="6">
    <source>
        <dbReference type="PROSITE-ProRule" id="PRU00042"/>
    </source>
</evidence>
<evidence type="ECO:0000256" key="4">
    <source>
        <dbReference type="ARBA" id="ARBA00022833"/>
    </source>
</evidence>
<dbReference type="PANTHER" id="PTHR24388">
    <property type="entry name" value="ZINC FINGER PROTEIN"/>
    <property type="match status" value="1"/>
</dbReference>
<name>A0ABM4CJE7_HYDVU</name>
<evidence type="ECO:0000256" key="3">
    <source>
        <dbReference type="ARBA" id="ARBA00022771"/>
    </source>
</evidence>
<evidence type="ECO:0000256" key="7">
    <source>
        <dbReference type="SAM" id="MobiDB-lite"/>
    </source>
</evidence>
<dbReference type="PROSITE" id="PS50157">
    <property type="entry name" value="ZINC_FINGER_C2H2_2"/>
    <property type="match status" value="7"/>
</dbReference>
<feature type="domain" description="C2H2-type" evidence="8">
    <location>
        <begin position="420"/>
        <end position="447"/>
    </location>
</feature>
<dbReference type="InterPro" id="IPR050527">
    <property type="entry name" value="Snail/Krueppel_Znf"/>
</dbReference>
<feature type="domain" description="C2H2-type" evidence="8">
    <location>
        <begin position="364"/>
        <end position="391"/>
    </location>
</feature>
<protein>
    <submittedName>
        <fullName evidence="10">Zinc finger protein 132 isoform X6</fullName>
    </submittedName>
</protein>
<proteinExistence type="predicted"/>
<keyword evidence="5" id="KW-0539">Nucleus</keyword>
<accession>A0ABM4CJE7</accession>
<evidence type="ECO:0000259" key="8">
    <source>
        <dbReference type="PROSITE" id="PS50157"/>
    </source>
</evidence>
<keyword evidence="4" id="KW-0862">Zinc</keyword>